<proteinExistence type="predicted"/>
<gene>
    <name evidence="2" type="ORF">C3K47_02590</name>
</gene>
<dbReference type="EMBL" id="PQVF01000002">
    <property type="protein sequence ID" value="POY38305.1"/>
    <property type="molecule type" value="Genomic_DNA"/>
</dbReference>
<evidence type="ECO:0000313" key="2">
    <source>
        <dbReference type="EMBL" id="POY38305.1"/>
    </source>
</evidence>
<sequence length="225" mass="25348">MIMKKALCLGSLLAILVSVHSVLAQSQPVKLTSIPVDLKWETAPKQFSVTDKGIIIEAGKETDLFVFVDGNYYTNTAPKLLFNPDSNFVFKTKVTPEFMNTYDGGAVLIYSDDANWANLLFEKNERNTYGIVSSLVKNKVSDGNYHTETTSKEVYLKVAKSGKIFNFYYSLDGQKWILTRTFPYKKMQNLRIGFYAQAAKGPSCKVHFTEISYNGKGFNDFFTGE</sequence>
<keyword evidence="3" id="KW-1185">Reference proteome</keyword>
<name>A0A2S5A6Y3_9SPHI</name>
<dbReference type="AlphaFoldDB" id="A0A2S5A6Y3"/>
<reference evidence="2 3" key="1">
    <citation type="submission" date="2018-01" db="EMBL/GenBank/DDBJ databases">
        <authorList>
            <person name="Gaut B.S."/>
            <person name="Morton B.R."/>
            <person name="Clegg M.T."/>
            <person name="Duvall M.R."/>
        </authorList>
    </citation>
    <scope>NUCLEOTIDE SEQUENCE [LARGE SCALE GENOMIC DNA]</scope>
    <source>
        <strain evidence="2 3">HR-AV</strain>
    </source>
</reference>
<dbReference type="Pfam" id="PF07081">
    <property type="entry name" value="DUF1349"/>
    <property type="match status" value="1"/>
</dbReference>
<feature type="chain" id="PRO_5015524058" description="DUF1349 domain-containing protein" evidence="1">
    <location>
        <begin position="25"/>
        <end position="225"/>
    </location>
</feature>
<protein>
    <recommendedName>
        <fullName evidence="4">DUF1349 domain-containing protein</fullName>
    </recommendedName>
</protein>
<evidence type="ECO:0000313" key="3">
    <source>
        <dbReference type="Proteomes" id="UP000236893"/>
    </source>
</evidence>
<feature type="signal peptide" evidence="1">
    <location>
        <begin position="1"/>
        <end position="24"/>
    </location>
</feature>
<accession>A0A2S5A6Y3</accession>
<dbReference type="GO" id="GO:0005975">
    <property type="term" value="P:carbohydrate metabolic process"/>
    <property type="evidence" value="ECO:0007669"/>
    <property type="project" value="UniProtKB-ARBA"/>
</dbReference>
<dbReference type="SUPFAM" id="SSF49899">
    <property type="entry name" value="Concanavalin A-like lectins/glucanases"/>
    <property type="match status" value="1"/>
</dbReference>
<dbReference type="GO" id="GO:0004553">
    <property type="term" value="F:hydrolase activity, hydrolyzing O-glycosyl compounds"/>
    <property type="evidence" value="ECO:0007669"/>
    <property type="project" value="UniProtKB-ARBA"/>
</dbReference>
<dbReference type="InterPro" id="IPR013320">
    <property type="entry name" value="ConA-like_dom_sf"/>
</dbReference>
<evidence type="ECO:0000256" key="1">
    <source>
        <dbReference type="SAM" id="SignalP"/>
    </source>
</evidence>
<organism evidence="2 3">
    <name type="scientific">Solitalea longa</name>
    <dbReference type="NCBI Taxonomy" id="2079460"/>
    <lineage>
        <taxon>Bacteria</taxon>
        <taxon>Pseudomonadati</taxon>
        <taxon>Bacteroidota</taxon>
        <taxon>Sphingobacteriia</taxon>
        <taxon>Sphingobacteriales</taxon>
        <taxon>Sphingobacteriaceae</taxon>
        <taxon>Solitalea</taxon>
    </lineage>
</organism>
<keyword evidence="1" id="KW-0732">Signal</keyword>
<dbReference type="Proteomes" id="UP000236893">
    <property type="component" value="Unassembled WGS sequence"/>
</dbReference>
<evidence type="ECO:0008006" key="4">
    <source>
        <dbReference type="Google" id="ProtNLM"/>
    </source>
</evidence>
<dbReference type="Gene3D" id="2.60.120.200">
    <property type="match status" value="1"/>
</dbReference>
<dbReference type="OrthoDB" id="9808724at2"/>
<dbReference type="PANTHER" id="PTHR35332:SF2">
    <property type="entry name" value="REGULATION OF ENOLASE PROTEIN 1"/>
    <property type="match status" value="1"/>
</dbReference>
<comment type="caution">
    <text evidence="2">The sequence shown here is derived from an EMBL/GenBank/DDBJ whole genome shotgun (WGS) entry which is preliminary data.</text>
</comment>
<dbReference type="PANTHER" id="PTHR35332">
    <property type="entry name" value="REGULATION OF ENOLASE PROTEIN 1"/>
    <property type="match status" value="1"/>
</dbReference>
<dbReference type="InterPro" id="IPR009784">
    <property type="entry name" value="DUF1349"/>
</dbReference>